<dbReference type="PANTHER" id="PTHR12048:SF0">
    <property type="entry name" value="CCAAT_ENHANCER-BINDING PROTEIN ZETA"/>
    <property type="match status" value="1"/>
</dbReference>
<dbReference type="GO" id="GO:0042802">
    <property type="term" value="F:identical protein binding"/>
    <property type="evidence" value="ECO:0007669"/>
    <property type="project" value="EnsemblFungi"/>
</dbReference>
<dbReference type="SUPFAM" id="SSF48371">
    <property type="entry name" value="ARM repeat"/>
    <property type="match status" value="1"/>
</dbReference>
<feature type="compositionally biased region" description="Polar residues" evidence="2">
    <location>
        <begin position="49"/>
        <end position="62"/>
    </location>
</feature>
<feature type="region of interest" description="Disordered" evidence="2">
    <location>
        <begin position="941"/>
        <end position="1080"/>
    </location>
</feature>
<dbReference type="FunCoup" id="K1XL60">
    <property type="interactions" value="927"/>
</dbReference>
<dbReference type="PANTHER" id="PTHR12048">
    <property type="entry name" value="CCAAT-BINDING FACTOR-RELATED"/>
    <property type="match status" value="1"/>
</dbReference>
<feature type="region of interest" description="Disordered" evidence="2">
    <location>
        <begin position="149"/>
        <end position="179"/>
    </location>
</feature>
<feature type="compositionally biased region" description="Basic and acidic residues" evidence="2">
    <location>
        <begin position="125"/>
        <end position="135"/>
    </location>
</feature>
<proteinExistence type="inferred from homology"/>
<dbReference type="OrthoDB" id="28947at2759"/>
<dbReference type="GeneID" id="18764547"/>
<sequence>MARKNKKAAGGGADATSSKRDTHTLASFDEQALSALTEKIEKEFGKTKAMTTSKKVQHNTPNLHREDEEPGQNSKAEGKDRGPKGKGKEKGKAPELSRGTKRDAHGNAKVGGKAAAAKSQKGKQSAKEQNGDGKDARAVLLEEILALGGTEEDLDLVGDAASDDEEDGVSTANPPDTSFQKDFAKFVAGLGIEGTVAEDDAESEAEELAEDDEWEEAPDLVEEESEDEAVVEAPVKKAKLSIPESQTSSNPNRLIFEARPDWHAAPLPDLPRPDVDSSSRYQSAITNLKDYAKTLLEADTDLYASKHLSSSSSHRFLSTIMTSGTLADKVSALTLVVQESPVHTTKSFESLLALAKKKSRGQAVTALGALKDLLGTGVVLPANRRLRAFSSQPGLVGTLQEHDVSHWTSNDKLPGDITKAHLISWAYEEWLKDIYFEMLKVLENWCGDEVVFARLQAVMYTYELLKEKPEQEQNLLRLLVNKLGDPEKKIASRTSYLLLQLQVSHPLMKPIIVRSIESELILRPGQSSHAKYYAINTLNQTILSSKEEEVAKKLLSIYFELFVALLKKPEPKQVVGPPINRKGQVQGGGAPKGRKAVAKAKKEDEAKLTSDEVTEKMISAVLAGVNRAFPFSKSDDTTLEKHMDTLFRITHSSNFNTSIQALMLIEQLSTSKHLAVDRFYRTLYESLLDPRLIASSKHTLYLNLLFRALRADLNVKRVKAFIKRMLQIVTLHQPPFICGVLYLIRELESTFPSLKSLLNDPEADDEADEEVFRDVPEDGVSADLPTPNTARTDLYDGRKRDPEHSNAEKSCLWEIVPFLHHFHPSVSLFADRLLKDEKMPPKPDLTSHTLSNFLDRFVYRNAKALRNKDGEIKVKSKGSSIMQPLSGGDSKGILLSSRSANNIQQSVNTEAFWKKKVEDVAVDEVFFHKYFSQIGKGRQASSIKGKKERKAGAGSGSDEEDEAEEEIWQALVESRPEVEGRDSEDEDMEMLDLNDSDMASGSDSEVDVESDAGVVLDDSEDEMSLDGDGDADLDVDVEGEASDDGDMDELFAKEAQGGKVPAADGKEKAETSRQRKKKFKSLPTFASAEDYAAMLDNDEGEDEGL</sequence>
<feature type="compositionally biased region" description="Basic and acidic residues" evidence="2">
    <location>
        <begin position="1064"/>
        <end position="1073"/>
    </location>
</feature>
<feature type="compositionally biased region" description="Basic and acidic residues" evidence="2">
    <location>
        <begin position="76"/>
        <end position="106"/>
    </location>
</feature>
<dbReference type="Pfam" id="PF03914">
    <property type="entry name" value="CBF"/>
    <property type="match status" value="1"/>
</dbReference>
<feature type="region of interest" description="Disordered" evidence="2">
    <location>
        <begin position="777"/>
        <end position="802"/>
    </location>
</feature>
<dbReference type="InterPro" id="IPR040155">
    <property type="entry name" value="CEBPZ/Mak21-like"/>
</dbReference>
<organism evidence="4 5">
    <name type="scientific">Marssonina brunnea f. sp. multigermtubi (strain MB_m1)</name>
    <name type="common">Marssonina leaf spot fungus</name>
    <dbReference type="NCBI Taxonomy" id="1072389"/>
    <lineage>
        <taxon>Eukaryota</taxon>
        <taxon>Fungi</taxon>
        <taxon>Dikarya</taxon>
        <taxon>Ascomycota</taxon>
        <taxon>Pezizomycotina</taxon>
        <taxon>Leotiomycetes</taxon>
        <taxon>Helotiales</taxon>
        <taxon>Drepanopezizaceae</taxon>
        <taxon>Drepanopeziza</taxon>
    </lineage>
</organism>
<evidence type="ECO:0000313" key="5">
    <source>
        <dbReference type="Proteomes" id="UP000006753"/>
    </source>
</evidence>
<name>K1XL60_MARBU</name>
<dbReference type="GO" id="GO:0030690">
    <property type="term" value="C:Noc1p-Noc2p complex"/>
    <property type="evidence" value="ECO:0007669"/>
    <property type="project" value="EnsemblFungi"/>
</dbReference>
<dbReference type="InParanoid" id="K1XL60"/>
<dbReference type="KEGG" id="mbe:MBM_08612"/>
<dbReference type="InterPro" id="IPR016024">
    <property type="entry name" value="ARM-type_fold"/>
</dbReference>
<evidence type="ECO:0000256" key="1">
    <source>
        <dbReference type="ARBA" id="ARBA00007797"/>
    </source>
</evidence>
<protein>
    <submittedName>
        <fullName evidence="4">CCAAT-box-binding transcription factor</fullName>
    </submittedName>
</protein>
<feature type="compositionally biased region" description="Low complexity" evidence="2">
    <location>
        <begin position="108"/>
        <end position="123"/>
    </location>
</feature>
<feature type="compositionally biased region" description="Basic and acidic residues" evidence="2">
    <location>
        <begin position="793"/>
        <end position="802"/>
    </location>
</feature>
<accession>K1XL60</accession>
<evidence type="ECO:0000313" key="4">
    <source>
        <dbReference type="EMBL" id="EKD13169.1"/>
    </source>
</evidence>
<comment type="similarity">
    <text evidence="1">Belongs to the CBF/MAK21 family.</text>
</comment>
<feature type="compositionally biased region" description="Acidic residues" evidence="2">
    <location>
        <begin position="957"/>
        <end position="967"/>
    </location>
</feature>
<feature type="domain" description="CCAAT-binding factor" evidence="3">
    <location>
        <begin position="658"/>
        <end position="830"/>
    </location>
</feature>
<dbReference type="STRING" id="1072389.K1XL60"/>
<dbReference type="EMBL" id="JH921451">
    <property type="protein sequence ID" value="EKD13169.1"/>
    <property type="molecule type" value="Genomic_DNA"/>
</dbReference>
<feature type="region of interest" description="Disordered" evidence="2">
    <location>
        <begin position="194"/>
        <end position="251"/>
    </location>
</feature>
<feature type="compositionally biased region" description="Acidic residues" evidence="2">
    <location>
        <begin position="196"/>
        <end position="230"/>
    </location>
</feature>
<gene>
    <name evidence="4" type="ORF">MBM_08612</name>
</gene>
<dbReference type="AlphaFoldDB" id="K1XL60"/>
<dbReference type="HOGENOM" id="CLU_003417_0_0_1"/>
<feature type="compositionally biased region" description="Polar residues" evidence="2">
    <location>
        <begin position="170"/>
        <end position="179"/>
    </location>
</feature>
<dbReference type="eggNOG" id="KOG2038">
    <property type="taxonomic scope" value="Eukaryota"/>
</dbReference>
<reference evidence="4 5" key="1">
    <citation type="journal article" date="2012" name="BMC Genomics">
        <title>Sequencing the genome of Marssonina brunnea reveals fungus-poplar co-evolution.</title>
        <authorList>
            <person name="Zhu S."/>
            <person name="Cao Y.-Z."/>
            <person name="Jiang C."/>
            <person name="Tan B.-Y."/>
            <person name="Wang Z."/>
            <person name="Feng S."/>
            <person name="Zhang L."/>
            <person name="Su X.-H."/>
            <person name="Brejova B."/>
            <person name="Vinar T."/>
            <person name="Xu M."/>
            <person name="Wang M.-X."/>
            <person name="Zhang S.-G."/>
            <person name="Huang M.-R."/>
            <person name="Wu R."/>
            <person name="Zhou Y."/>
        </authorList>
    </citation>
    <scope>NUCLEOTIDE SEQUENCE [LARGE SCALE GENOMIC DNA]</scope>
    <source>
        <strain evidence="4 5">MB_m1</strain>
    </source>
</reference>
<dbReference type="GO" id="GO:0000027">
    <property type="term" value="P:ribosomal large subunit assembly"/>
    <property type="evidence" value="ECO:0007669"/>
    <property type="project" value="EnsemblFungi"/>
</dbReference>
<feature type="compositionally biased region" description="Acidic residues" evidence="2">
    <location>
        <begin position="982"/>
        <end position="995"/>
    </location>
</feature>
<dbReference type="OMA" id="EIWCNDE"/>
<feature type="region of interest" description="Disordered" evidence="2">
    <location>
        <begin position="44"/>
        <end position="135"/>
    </location>
</feature>
<dbReference type="GO" id="GO:0005730">
    <property type="term" value="C:nucleolus"/>
    <property type="evidence" value="ECO:0007669"/>
    <property type="project" value="EnsemblFungi"/>
</dbReference>
<dbReference type="InterPro" id="IPR005612">
    <property type="entry name" value="CCAAT-binding_factor"/>
</dbReference>
<feature type="region of interest" description="Disordered" evidence="2">
    <location>
        <begin position="1"/>
        <end position="26"/>
    </location>
</feature>
<evidence type="ECO:0000256" key="2">
    <source>
        <dbReference type="SAM" id="MobiDB-lite"/>
    </source>
</evidence>
<keyword evidence="5" id="KW-1185">Reference proteome</keyword>
<feature type="compositionally biased region" description="Acidic residues" evidence="2">
    <location>
        <begin position="150"/>
        <end position="168"/>
    </location>
</feature>
<feature type="compositionally biased region" description="Acidic residues" evidence="2">
    <location>
        <begin position="1017"/>
        <end position="1049"/>
    </location>
</feature>
<dbReference type="Proteomes" id="UP000006753">
    <property type="component" value="Unassembled WGS sequence"/>
</dbReference>
<evidence type="ECO:0000259" key="3">
    <source>
        <dbReference type="Pfam" id="PF03914"/>
    </source>
</evidence>
<dbReference type="RefSeq" id="XP_007296501.1">
    <property type="nucleotide sequence ID" value="XM_007296439.1"/>
</dbReference>